<proteinExistence type="predicted"/>
<sequence length="117" mass="13689">MRRPDWLVGVDANTLKETSIAKLKPDGAEIKNEMKLVLYVLNKAVIAFVAEPAYPVCSRYNKEEKLWERVFRKELTMEQPLKDIKGTNTKFVDALRNFQKENEKVNNAFLSMERRQI</sequence>
<reference evidence="1" key="1">
    <citation type="journal article" date="2019" name="bioRxiv">
        <title>The Genome of the Zebra Mussel, Dreissena polymorpha: A Resource for Invasive Species Research.</title>
        <authorList>
            <person name="McCartney M.A."/>
            <person name="Auch B."/>
            <person name="Kono T."/>
            <person name="Mallez S."/>
            <person name="Zhang Y."/>
            <person name="Obille A."/>
            <person name="Becker A."/>
            <person name="Abrahante J.E."/>
            <person name="Garbe J."/>
            <person name="Badalamenti J.P."/>
            <person name="Herman A."/>
            <person name="Mangelson H."/>
            <person name="Liachko I."/>
            <person name="Sullivan S."/>
            <person name="Sone E.D."/>
            <person name="Koren S."/>
            <person name="Silverstein K.A.T."/>
            <person name="Beckman K.B."/>
            <person name="Gohl D.M."/>
        </authorList>
    </citation>
    <scope>NUCLEOTIDE SEQUENCE</scope>
    <source>
        <strain evidence="1">Duluth1</strain>
        <tissue evidence="1">Whole animal</tissue>
    </source>
</reference>
<dbReference type="Proteomes" id="UP000828390">
    <property type="component" value="Unassembled WGS sequence"/>
</dbReference>
<evidence type="ECO:0000313" key="1">
    <source>
        <dbReference type="EMBL" id="KAH3755656.1"/>
    </source>
</evidence>
<organism evidence="1 2">
    <name type="scientific">Dreissena polymorpha</name>
    <name type="common">Zebra mussel</name>
    <name type="synonym">Mytilus polymorpha</name>
    <dbReference type="NCBI Taxonomy" id="45954"/>
    <lineage>
        <taxon>Eukaryota</taxon>
        <taxon>Metazoa</taxon>
        <taxon>Spiralia</taxon>
        <taxon>Lophotrochozoa</taxon>
        <taxon>Mollusca</taxon>
        <taxon>Bivalvia</taxon>
        <taxon>Autobranchia</taxon>
        <taxon>Heteroconchia</taxon>
        <taxon>Euheterodonta</taxon>
        <taxon>Imparidentia</taxon>
        <taxon>Neoheterodontei</taxon>
        <taxon>Myida</taxon>
        <taxon>Dreissenoidea</taxon>
        <taxon>Dreissenidae</taxon>
        <taxon>Dreissena</taxon>
    </lineage>
</organism>
<keyword evidence="2" id="KW-1185">Reference proteome</keyword>
<protein>
    <submittedName>
        <fullName evidence="1">Uncharacterized protein</fullName>
    </submittedName>
</protein>
<gene>
    <name evidence="1" type="ORF">DPMN_190354</name>
</gene>
<accession>A0A9D4DVS3</accession>
<evidence type="ECO:0000313" key="2">
    <source>
        <dbReference type="Proteomes" id="UP000828390"/>
    </source>
</evidence>
<reference evidence="1" key="2">
    <citation type="submission" date="2020-11" db="EMBL/GenBank/DDBJ databases">
        <authorList>
            <person name="McCartney M.A."/>
            <person name="Auch B."/>
            <person name="Kono T."/>
            <person name="Mallez S."/>
            <person name="Becker A."/>
            <person name="Gohl D.M."/>
            <person name="Silverstein K.A.T."/>
            <person name="Koren S."/>
            <person name="Bechman K.B."/>
            <person name="Herman A."/>
            <person name="Abrahante J.E."/>
            <person name="Garbe J."/>
        </authorList>
    </citation>
    <scope>NUCLEOTIDE SEQUENCE</scope>
    <source>
        <strain evidence="1">Duluth1</strain>
        <tissue evidence="1">Whole animal</tissue>
    </source>
</reference>
<name>A0A9D4DVS3_DREPO</name>
<dbReference type="AlphaFoldDB" id="A0A9D4DVS3"/>
<dbReference type="EMBL" id="JAIWYP010000010">
    <property type="protein sequence ID" value="KAH3755656.1"/>
    <property type="molecule type" value="Genomic_DNA"/>
</dbReference>
<comment type="caution">
    <text evidence="1">The sequence shown here is derived from an EMBL/GenBank/DDBJ whole genome shotgun (WGS) entry which is preliminary data.</text>
</comment>